<dbReference type="Proteomes" id="UP000530564">
    <property type="component" value="Unassembled WGS sequence"/>
</dbReference>
<dbReference type="RefSeq" id="WP_183772149.1">
    <property type="nucleotide sequence ID" value="NZ_JACIDK010000002.1"/>
</dbReference>
<keyword evidence="2" id="KW-0808">Transferase</keyword>
<sequence>MKLGILETGAPPEEIRGRYGSYPSMFRRLFGESAYEYAVYDVAAGESPSGVDACGAWLVTGSSAGTYDPEPWIAPLEDFLRAAKGQAPLVGICFGHQIMAQAFGGKVIKSPNGWGLGLQRYRLGAARGWMDSPEPIAVPGSHQDQVVEAPPGAQVIGGNDFCPIGMLDYGEDRAVSLQLHPEFEPDYAKALIETRRGVRLTEEEADRAVMSYEQPDDRLRVGAWLQRFIETA</sequence>
<proteinExistence type="predicted"/>
<dbReference type="Gene3D" id="3.40.50.880">
    <property type="match status" value="1"/>
</dbReference>
<reference evidence="2 3" key="1">
    <citation type="submission" date="2020-08" db="EMBL/GenBank/DDBJ databases">
        <title>Genomic Encyclopedia of Type Strains, Phase IV (KMG-IV): sequencing the most valuable type-strain genomes for metagenomic binning, comparative biology and taxonomic classification.</title>
        <authorList>
            <person name="Goeker M."/>
        </authorList>
    </citation>
    <scope>NUCLEOTIDE SEQUENCE [LARGE SCALE GENOMIC DNA]</scope>
    <source>
        <strain evidence="2 3">DSM 21793</strain>
    </source>
</reference>
<accession>A0A839ZYX8</accession>
<dbReference type="SUPFAM" id="SSF52317">
    <property type="entry name" value="Class I glutamine amidotransferase-like"/>
    <property type="match status" value="1"/>
</dbReference>
<dbReference type="Pfam" id="PF00117">
    <property type="entry name" value="GATase"/>
    <property type="match status" value="1"/>
</dbReference>
<feature type="domain" description="Glutamine amidotransferase" evidence="1">
    <location>
        <begin position="76"/>
        <end position="187"/>
    </location>
</feature>
<dbReference type="GO" id="GO:0016740">
    <property type="term" value="F:transferase activity"/>
    <property type="evidence" value="ECO:0007669"/>
    <property type="project" value="UniProtKB-KW"/>
</dbReference>
<dbReference type="PANTHER" id="PTHR42695">
    <property type="entry name" value="GLUTAMINE AMIDOTRANSFERASE YLR126C-RELATED"/>
    <property type="match status" value="1"/>
</dbReference>
<dbReference type="InterPro" id="IPR029062">
    <property type="entry name" value="Class_I_gatase-like"/>
</dbReference>
<comment type="caution">
    <text evidence="2">The sequence shown here is derived from an EMBL/GenBank/DDBJ whole genome shotgun (WGS) entry which is preliminary data.</text>
</comment>
<dbReference type="InterPro" id="IPR017926">
    <property type="entry name" value="GATASE"/>
</dbReference>
<organism evidence="2 3">
    <name type="scientific">Phenylobacterium haematophilum</name>
    <dbReference type="NCBI Taxonomy" id="98513"/>
    <lineage>
        <taxon>Bacteria</taxon>
        <taxon>Pseudomonadati</taxon>
        <taxon>Pseudomonadota</taxon>
        <taxon>Alphaproteobacteria</taxon>
        <taxon>Caulobacterales</taxon>
        <taxon>Caulobacteraceae</taxon>
        <taxon>Phenylobacterium</taxon>
    </lineage>
</organism>
<dbReference type="AlphaFoldDB" id="A0A839ZYX8"/>
<dbReference type="CDD" id="cd01741">
    <property type="entry name" value="GATase1_1"/>
    <property type="match status" value="1"/>
</dbReference>
<keyword evidence="3" id="KW-1185">Reference proteome</keyword>
<dbReference type="InterPro" id="IPR044992">
    <property type="entry name" value="ChyE-like"/>
</dbReference>
<evidence type="ECO:0000313" key="3">
    <source>
        <dbReference type="Proteomes" id="UP000530564"/>
    </source>
</evidence>
<evidence type="ECO:0000259" key="1">
    <source>
        <dbReference type="Pfam" id="PF00117"/>
    </source>
</evidence>
<dbReference type="PROSITE" id="PS51273">
    <property type="entry name" value="GATASE_TYPE_1"/>
    <property type="match status" value="1"/>
</dbReference>
<keyword evidence="2" id="KW-0315">Glutamine amidotransferase</keyword>
<gene>
    <name evidence="2" type="ORF">GGQ61_002075</name>
</gene>
<dbReference type="GO" id="GO:0005829">
    <property type="term" value="C:cytosol"/>
    <property type="evidence" value="ECO:0007669"/>
    <property type="project" value="TreeGrafter"/>
</dbReference>
<protein>
    <submittedName>
        <fullName evidence="2">GMP synthase-like glutamine amidotransferase</fullName>
    </submittedName>
</protein>
<name>A0A839ZYX8_9CAUL</name>
<dbReference type="PANTHER" id="PTHR42695:SF5">
    <property type="entry name" value="GLUTAMINE AMIDOTRANSFERASE YLR126C-RELATED"/>
    <property type="match status" value="1"/>
</dbReference>
<dbReference type="EMBL" id="JACIDK010000002">
    <property type="protein sequence ID" value="MBB3891358.1"/>
    <property type="molecule type" value="Genomic_DNA"/>
</dbReference>
<evidence type="ECO:0000313" key="2">
    <source>
        <dbReference type="EMBL" id="MBB3891358.1"/>
    </source>
</evidence>